<dbReference type="PANTHER" id="PTHR45947:SF3">
    <property type="entry name" value="SULFOQUINOVOSYL TRANSFERASE SQD2"/>
    <property type="match status" value="1"/>
</dbReference>
<sequence>MHHVEAQHAAERRLKVLVIAPSLDGNDLSEPEWAYRWVEALSRKADVTVLASSREGAVPLEKQLPLARVITWPEIRWLYQKFERFNAMAKPGLPFFVRQCRRWIKAALADGERFDVGHQILPQGMRHASAFADFDIPYVIGPLGGGLKTPTGFEAEVNASRGLANRLRDLDDFRLRHDPALRRTYQKAALVFGVAPYVQDRLAEVGLQRFHALPERGYGNFAPEITRQSAVGQLTLFHAGRVIRTKALRDTIRALAHLRDLPGVRLVTAGDGEDLPFCRAEAKSLGVADRIKFLGRIPRGAVEQHYAAADVFCFPSFREPMGGVFFEAMAHSLPIITAANGGPDFLIDDSCGIKVPVTNPDQFSRGIADAVRKLAMNPDLRQKLGAGARVRLQSFGSWDDKADLMLTFYTQIIAQAHPRPLPELERATS</sequence>
<dbReference type="InterPro" id="IPR001296">
    <property type="entry name" value="Glyco_trans_1"/>
</dbReference>
<protein>
    <recommendedName>
        <fullName evidence="1">Glycosyl transferase family 1 domain-containing protein</fullName>
    </recommendedName>
</protein>
<name>A0A1M4MYZ2_9RHOB</name>
<reference evidence="3" key="1">
    <citation type="submission" date="2016-09" db="EMBL/GenBank/DDBJ databases">
        <authorList>
            <person name="Wibberg D."/>
        </authorList>
    </citation>
    <scope>NUCLEOTIDE SEQUENCE [LARGE SCALE GENOMIC DNA]</scope>
</reference>
<evidence type="ECO:0000313" key="3">
    <source>
        <dbReference type="Proteomes" id="UP000184085"/>
    </source>
</evidence>
<evidence type="ECO:0000313" key="2">
    <source>
        <dbReference type="EMBL" id="SCM66066.1"/>
    </source>
</evidence>
<dbReference type="PANTHER" id="PTHR45947">
    <property type="entry name" value="SULFOQUINOVOSYL TRANSFERASE SQD2"/>
    <property type="match status" value="1"/>
</dbReference>
<gene>
    <name evidence="2" type="ORF">KARMA_0238</name>
</gene>
<organism evidence="2 3">
    <name type="scientific">Donghicola eburneus</name>
    <dbReference type="NCBI Taxonomy" id="393278"/>
    <lineage>
        <taxon>Bacteria</taxon>
        <taxon>Pseudomonadati</taxon>
        <taxon>Pseudomonadota</taxon>
        <taxon>Alphaproteobacteria</taxon>
        <taxon>Rhodobacterales</taxon>
        <taxon>Roseobacteraceae</taxon>
        <taxon>Donghicola</taxon>
    </lineage>
</organism>
<accession>A0A1M4MYZ2</accession>
<dbReference type="EMBL" id="FMJB01000014">
    <property type="protein sequence ID" value="SCM66066.1"/>
    <property type="molecule type" value="Genomic_DNA"/>
</dbReference>
<dbReference type="Proteomes" id="UP000184085">
    <property type="component" value="Unassembled WGS sequence"/>
</dbReference>
<dbReference type="Pfam" id="PF00534">
    <property type="entry name" value="Glycos_transf_1"/>
    <property type="match status" value="1"/>
</dbReference>
<keyword evidence="3" id="KW-1185">Reference proteome</keyword>
<proteinExistence type="predicted"/>
<dbReference type="AlphaFoldDB" id="A0A1M4MYZ2"/>
<dbReference type="InterPro" id="IPR050194">
    <property type="entry name" value="Glycosyltransferase_grp1"/>
</dbReference>
<dbReference type="Gene3D" id="3.40.50.2000">
    <property type="entry name" value="Glycogen Phosphorylase B"/>
    <property type="match status" value="2"/>
</dbReference>
<dbReference type="SUPFAM" id="SSF53756">
    <property type="entry name" value="UDP-Glycosyltransferase/glycogen phosphorylase"/>
    <property type="match status" value="1"/>
</dbReference>
<evidence type="ECO:0000259" key="1">
    <source>
        <dbReference type="Pfam" id="PF00534"/>
    </source>
</evidence>
<dbReference type="GO" id="GO:0016757">
    <property type="term" value="F:glycosyltransferase activity"/>
    <property type="evidence" value="ECO:0007669"/>
    <property type="project" value="InterPro"/>
</dbReference>
<feature type="domain" description="Glycosyl transferase family 1" evidence="1">
    <location>
        <begin position="232"/>
        <end position="389"/>
    </location>
</feature>